<dbReference type="EMBL" id="CACQ02005792">
    <property type="protein sequence ID" value="CCF43007.1"/>
    <property type="molecule type" value="Genomic_DNA"/>
</dbReference>
<evidence type="ECO:0000313" key="2">
    <source>
        <dbReference type="EMBL" id="CCF43007.1"/>
    </source>
</evidence>
<sequence length="60" mass="6507">VVGSCDADSESERGRPAGQGLTYSVIGPPSSVREWRDVCVCVCVCVCTRWRCERGLCKKG</sequence>
<organism evidence="2 3">
    <name type="scientific">Colletotrichum higginsianum (strain IMI 349063)</name>
    <name type="common">Crucifer anthracnose fungus</name>
    <dbReference type="NCBI Taxonomy" id="759273"/>
    <lineage>
        <taxon>Eukaryota</taxon>
        <taxon>Fungi</taxon>
        <taxon>Dikarya</taxon>
        <taxon>Ascomycota</taxon>
        <taxon>Pezizomycotina</taxon>
        <taxon>Sordariomycetes</taxon>
        <taxon>Hypocreomycetidae</taxon>
        <taxon>Glomerellales</taxon>
        <taxon>Glomerellaceae</taxon>
        <taxon>Colletotrichum</taxon>
        <taxon>Colletotrichum destructivum species complex</taxon>
    </lineage>
</organism>
<name>H1VS00_COLHI</name>
<evidence type="ECO:0000256" key="1">
    <source>
        <dbReference type="SAM" id="MobiDB-lite"/>
    </source>
</evidence>
<feature type="region of interest" description="Disordered" evidence="1">
    <location>
        <begin position="1"/>
        <end position="20"/>
    </location>
</feature>
<accession>H1VS00</accession>
<evidence type="ECO:0000313" key="3">
    <source>
        <dbReference type="Proteomes" id="UP000007174"/>
    </source>
</evidence>
<dbReference type="AlphaFoldDB" id="H1VS00"/>
<proteinExistence type="predicted"/>
<gene>
    <name evidence="2" type="ORF">CH063_12831</name>
</gene>
<dbReference type="HOGENOM" id="CLU_2948017_0_0_1"/>
<dbReference type="Proteomes" id="UP000007174">
    <property type="component" value="Unassembled WGS sequence"/>
</dbReference>
<feature type="non-terminal residue" evidence="2">
    <location>
        <position position="1"/>
    </location>
</feature>
<protein>
    <submittedName>
        <fullName evidence="2">Uncharacterized protein</fullName>
    </submittedName>
</protein>
<reference evidence="3" key="1">
    <citation type="journal article" date="2012" name="Nat. Genet.">
        <title>Lifestyle transitions in plant pathogenic Colletotrichum fungi deciphered by genome and transcriptome analyses.</title>
        <authorList>
            <person name="O'Connell R.J."/>
            <person name="Thon M.R."/>
            <person name="Hacquard S."/>
            <person name="Amyotte S.G."/>
            <person name="Kleemann J."/>
            <person name="Torres M.F."/>
            <person name="Damm U."/>
            <person name="Buiate E.A."/>
            <person name="Epstein L."/>
            <person name="Alkan N."/>
            <person name="Altmueller J."/>
            <person name="Alvarado-Balderrama L."/>
            <person name="Bauser C.A."/>
            <person name="Becker C."/>
            <person name="Birren B.W."/>
            <person name="Chen Z."/>
            <person name="Choi J."/>
            <person name="Crouch J.A."/>
            <person name="Duvick J.P."/>
            <person name="Farman M.A."/>
            <person name="Gan P."/>
            <person name="Heiman D."/>
            <person name="Henrissat B."/>
            <person name="Howard R.J."/>
            <person name="Kabbage M."/>
            <person name="Koch C."/>
            <person name="Kracher B."/>
            <person name="Kubo Y."/>
            <person name="Law A.D."/>
            <person name="Lebrun M.-H."/>
            <person name="Lee Y.-H."/>
            <person name="Miyara I."/>
            <person name="Moore N."/>
            <person name="Neumann U."/>
            <person name="Nordstroem K."/>
            <person name="Panaccione D.G."/>
            <person name="Panstruga R."/>
            <person name="Place M."/>
            <person name="Proctor R.H."/>
            <person name="Prusky D."/>
            <person name="Rech G."/>
            <person name="Reinhardt R."/>
            <person name="Rollins J.A."/>
            <person name="Rounsley S."/>
            <person name="Schardl C.L."/>
            <person name="Schwartz D.C."/>
            <person name="Shenoy N."/>
            <person name="Shirasu K."/>
            <person name="Sikhakolli U.R."/>
            <person name="Stueber K."/>
            <person name="Sukno S.A."/>
            <person name="Sweigard J.A."/>
            <person name="Takano Y."/>
            <person name="Takahara H."/>
            <person name="Trail F."/>
            <person name="van der Does H.C."/>
            <person name="Voll L.M."/>
            <person name="Will I."/>
            <person name="Young S."/>
            <person name="Zeng Q."/>
            <person name="Zhang J."/>
            <person name="Zhou S."/>
            <person name="Dickman M.B."/>
            <person name="Schulze-Lefert P."/>
            <person name="Ver Loren van Themaat E."/>
            <person name="Ma L.-J."/>
            <person name="Vaillancourt L.J."/>
        </authorList>
    </citation>
    <scope>NUCLEOTIDE SEQUENCE [LARGE SCALE GENOMIC DNA]</scope>
    <source>
        <strain evidence="3">IMI 349063</strain>
    </source>
</reference>